<proteinExistence type="predicted"/>
<name>A0ABS2FEM2_9CLOT</name>
<reference evidence="2 3" key="1">
    <citation type="journal article" date="2021" name="Sci. Rep.">
        <title>The distribution of antibiotic resistance genes in chicken gut microbiota commensals.</title>
        <authorList>
            <person name="Juricova H."/>
            <person name="Matiasovicova J."/>
            <person name="Kubasova T."/>
            <person name="Cejkova D."/>
            <person name="Rychlik I."/>
        </authorList>
    </citation>
    <scope>NUCLEOTIDE SEQUENCE [LARGE SCALE GENOMIC DNA]</scope>
    <source>
        <strain evidence="2 3">An435</strain>
    </source>
</reference>
<keyword evidence="1" id="KW-1133">Transmembrane helix</keyword>
<protein>
    <recommendedName>
        <fullName evidence="4">ABC transporter permease</fullName>
    </recommendedName>
</protein>
<keyword evidence="3" id="KW-1185">Reference proteome</keyword>
<gene>
    <name evidence="2" type="ORF">H6A19_03280</name>
</gene>
<dbReference type="Proteomes" id="UP000767334">
    <property type="component" value="Unassembled WGS sequence"/>
</dbReference>
<organism evidence="2 3">
    <name type="scientific">Clostridium saudiense</name>
    <dbReference type="NCBI Taxonomy" id="1414720"/>
    <lineage>
        <taxon>Bacteria</taxon>
        <taxon>Bacillati</taxon>
        <taxon>Bacillota</taxon>
        <taxon>Clostridia</taxon>
        <taxon>Eubacteriales</taxon>
        <taxon>Clostridiaceae</taxon>
        <taxon>Clostridium</taxon>
    </lineage>
</organism>
<keyword evidence="1" id="KW-0812">Transmembrane</keyword>
<accession>A0ABS2FEM2</accession>
<feature type="transmembrane region" description="Helical" evidence="1">
    <location>
        <begin position="20"/>
        <end position="40"/>
    </location>
</feature>
<feature type="transmembrane region" description="Helical" evidence="1">
    <location>
        <begin position="89"/>
        <end position="110"/>
    </location>
</feature>
<evidence type="ECO:0000313" key="2">
    <source>
        <dbReference type="EMBL" id="MBM6818373.1"/>
    </source>
</evidence>
<evidence type="ECO:0000313" key="3">
    <source>
        <dbReference type="Proteomes" id="UP000767334"/>
    </source>
</evidence>
<evidence type="ECO:0008006" key="4">
    <source>
        <dbReference type="Google" id="ProtNLM"/>
    </source>
</evidence>
<evidence type="ECO:0000256" key="1">
    <source>
        <dbReference type="SAM" id="Phobius"/>
    </source>
</evidence>
<dbReference type="EMBL" id="JACJLL010000012">
    <property type="protein sequence ID" value="MBM6818373.1"/>
    <property type="molecule type" value="Genomic_DNA"/>
</dbReference>
<feature type="transmembrane region" description="Helical" evidence="1">
    <location>
        <begin position="122"/>
        <end position="140"/>
    </location>
</feature>
<comment type="caution">
    <text evidence="2">The sequence shown here is derived from an EMBL/GenBank/DDBJ whole genome shotgun (WGS) entry which is preliminary data.</text>
</comment>
<dbReference type="RefSeq" id="WP_148321215.1">
    <property type="nucleotide sequence ID" value="NZ_JACJLL010000012.1"/>
</dbReference>
<keyword evidence="1" id="KW-0472">Membrane</keyword>
<feature type="transmembrane region" description="Helical" evidence="1">
    <location>
        <begin position="52"/>
        <end position="69"/>
    </location>
</feature>
<sequence length="169" mass="19616">MSLLSLWLIQRQRIIYFIKALTQLNFMAIPLLVLAAIYIFLRDENRSFDYNYTFMVILFLGYFVINIFYKLDIKVDSVFGFIVNYREVLIPSLIYLIIISSFVVVALLFVDKPYSNTSGMRLLLISLIITVVEFIIFLGGVRVFPYPLIGEICILGCSYKAIATFKFKK</sequence>